<comment type="caution">
    <text evidence="1">The sequence shown here is derived from an EMBL/GenBank/DDBJ whole genome shotgun (WGS) entry which is preliminary data.</text>
</comment>
<protein>
    <submittedName>
        <fullName evidence="1">Uncharacterized protein</fullName>
    </submittedName>
</protein>
<dbReference type="EMBL" id="MUJZ01009313">
    <property type="protein sequence ID" value="OTF82261.1"/>
    <property type="molecule type" value="Genomic_DNA"/>
</dbReference>
<keyword evidence="2" id="KW-1185">Reference proteome</keyword>
<proteinExistence type="predicted"/>
<gene>
    <name evidence="1" type="ORF">BLA29_012873</name>
</gene>
<reference evidence="1 2" key="1">
    <citation type="submission" date="2017-03" db="EMBL/GenBank/DDBJ databases">
        <title>Genome Survey of Euroglyphus maynei.</title>
        <authorList>
            <person name="Arlian L.G."/>
            <person name="Morgan M.S."/>
            <person name="Rider S.D."/>
        </authorList>
    </citation>
    <scope>NUCLEOTIDE SEQUENCE [LARGE SCALE GENOMIC DNA]</scope>
    <source>
        <strain evidence="1">Arlian Lab</strain>
        <tissue evidence="1">Whole body</tissue>
    </source>
</reference>
<evidence type="ECO:0000313" key="2">
    <source>
        <dbReference type="Proteomes" id="UP000194236"/>
    </source>
</evidence>
<accession>A0A1Y3BMS5</accession>
<dbReference type="Proteomes" id="UP000194236">
    <property type="component" value="Unassembled WGS sequence"/>
</dbReference>
<evidence type="ECO:0000313" key="1">
    <source>
        <dbReference type="EMBL" id="OTF82261.1"/>
    </source>
</evidence>
<name>A0A1Y3BMS5_EURMA</name>
<organism evidence="1 2">
    <name type="scientific">Euroglyphus maynei</name>
    <name type="common">Mayne's house dust mite</name>
    <dbReference type="NCBI Taxonomy" id="6958"/>
    <lineage>
        <taxon>Eukaryota</taxon>
        <taxon>Metazoa</taxon>
        <taxon>Ecdysozoa</taxon>
        <taxon>Arthropoda</taxon>
        <taxon>Chelicerata</taxon>
        <taxon>Arachnida</taxon>
        <taxon>Acari</taxon>
        <taxon>Acariformes</taxon>
        <taxon>Sarcoptiformes</taxon>
        <taxon>Astigmata</taxon>
        <taxon>Psoroptidia</taxon>
        <taxon>Analgoidea</taxon>
        <taxon>Pyroglyphidae</taxon>
        <taxon>Pyroglyphinae</taxon>
        <taxon>Euroglyphus</taxon>
    </lineage>
</organism>
<sequence>MINNHLWRMKIIKH</sequence>